<dbReference type="CDD" id="cd03801">
    <property type="entry name" value="GT4_PimA-like"/>
    <property type="match status" value="1"/>
</dbReference>
<dbReference type="Pfam" id="PF00534">
    <property type="entry name" value="Glycos_transf_1"/>
    <property type="match status" value="1"/>
</dbReference>
<evidence type="ECO:0000259" key="1">
    <source>
        <dbReference type="Pfam" id="PF00534"/>
    </source>
</evidence>
<keyword evidence="3" id="KW-0808">Transferase</keyword>
<dbReference type="PANTHER" id="PTHR45947:SF3">
    <property type="entry name" value="SULFOQUINOVOSYL TRANSFERASE SQD2"/>
    <property type="match status" value="1"/>
</dbReference>
<reference evidence="3 4" key="1">
    <citation type="submission" date="2020-07" db="EMBL/GenBank/DDBJ databases">
        <authorList>
            <person name="Maaloum M."/>
        </authorList>
    </citation>
    <scope>NUCLEOTIDE SEQUENCE [LARGE SCALE GENOMIC DNA]</scope>
    <source>
        <strain evidence="3 4">GCS-AN-3</strain>
    </source>
</reference>
<proteinExistence type="predicted"/>
<dbReference type="GO" id="GO:0016757">
    <property type="term" value="F:glycosyltransferase activity"/>
    <property type="evidence" value="ECO:0007669"/>
    <property type="project" value="InterPro"/>
</dbReference>
<evidence type="ECO:0000259" key="2">
    <source>
        <dbReference type="Pfam" id="PF13439"/>
    </source>
</evidence>
<dbReference type="InterPro" id="IPR050194">
    <property type="entry name" value="Glycosyltransferase_grp1"/>
</dbReference>
<organism evidence="3 4">
    <name type="scientific">Ottowia beijingensis</name>
    <dbReference type="NCBI Taxonomy" id="1207057"/>
    <lineage>
        <taxon>Bacteria</taxon>
        <taxon>Pseudomonadati</taxon>
        <taxon>Pseudomonadota</taxon>
        <taxon>Betaproteobacteria</taxon>
        <taxon>Burkholderiales</taxon>
        <taxon>Comamonadaceae</taxon>
        <taxon>Ottowia</taxon>
    </lineage>
</organism>
<dbReference type="PANTHER" id="PTHR45947">
    <property type="entry name" value="SULFOQUINOVOSYL TRANSFERASE SQD2"/>
    <property type="match status" value="1"/>
</dbReference>
<dbReference type="Gene3D" id="3.40.50.2000">
    <property type="entry name" value="Glycogen Phosphorylase B"/>
    <property type="match status" value="2"/>
</dbReference>
<accession>A0A853IWZ7</accession>
<name>A0A853IWZ7_9BURK</name>
<dbReference type="InterPro" id="IPR028098">
    <property type="entry name" value="Glyco_trans_4-like_N"/>
</dbReference>
<dbReference type="SUPFAM" id="SSF53756">
    <property type="entry name" value="UDP-Glycosyltransferase/glycogen phosphorylase"/>
    <property type="match status" value="1"/>
</dbReference>
<dbReference type="AlphaFoldDB" id="A0A853IWZ7"/>
<sequence>MNRQPAIWFPTVRTGTGTDVFTERLATDLQARGLRAAITWLPLRAEYAPWTVAIPQPPAWANIAHVNTWLHPRFLPPKLPILATLHHSVHHPAASAYKGVLRSAYHRLWIAPNERRVLRRANGISAVSQFVADTARQTLLDAPMHVIYNGVDTALFVPGVRQRGTGEPFRLLYVGSWMARKGVDLLAPILRELGEGFELHYTDGPASAQDKQNLPAHMHDIGRLQGDAAVVAAMQTADALLFPSRSEGFGLVAAEAMACGLPVIATRGSSLTEVVQDGVTGLLCPQDDVQAFATAARMLAADPALCANMAAAARRRIESTFSVEAMVDAYAHLYSTALEQGAALKGARACHPA</sequence>
<comment type="caution">
    <text evidence="3">The sequence shown here is derived from an EMBL/GenBank/DDBJ whole genome shotgun (WGS) entry which is preliminary data.</text>
</comment>
<protein>
    <submittedName>
        <fullName evidence="3">Glycosyltransferase family 4 protein</fullName>
    </submittedName>
</protein>
<dbReference type="InterPro" id="IPR001296">
    <property type="entry name" value="Glyco_trans_1"/>
</dbReference>
<keyword evidence="4" id="KW-1185">Reference proteome</keyword>
<evidence type="ECO:0000313" key="3">
    <source>
        <dbReference type="EMBL" id="NZA01910.1"/>
    </source>
</evidence>
<feature type="domain" description="Glycosyl transferase family 1" evidence="1">
    <location>
        <begin position="168"/>
        <end position="316"/>
    </location>
</feature>
<dbReference type="Proteomes" id="UP000589716">
    <property type="component" value="Unassembled WGS sequence"/>
</dbReference>
<evidence type="ECO:0000313" key="4">
    <source>
        <dbReference type="Proteomes" id="UP000589716"/>
    </source>
</evidence>
<dbReference type="RefSeq" id="WP_180550303.1">
    <property type="nucleotide sequence ID" value="NZ_JACCKX010000001.1"/>
</dbReference>
<dbReference type="EMBL" id="JACCKX010000001">
    <property type="protein sequence ID" value="NZA01910.1"/>
    <property type="molecule type" value="Genomic_DNA"/>
</dbReference>
<gene>
    <name evidence="3" type="ORF">H0I39_09345</name>
</gene>
<dbReference type="Pfam" id="PF13439">
    <property type="entry name" value="Glyco_transf_4"/>
    <property type="match status" value="1"/>
</dbReference>
<feature type="domain" description="Glycosyltransferase subfamily 4-like N-terminal" evidence="2">
    <location>
        <begin position="63"/>
        <end position="154"/>
    </location>
</feature>